<dbReference type="Proteomes" id="UP000002212">
    <property type="component" value="Plasmid pROB01"/>
</dbReference>
<dbReference type="AlphaFoldDB" id="C1BDB7"/>
<dbReference type="KEGG" id="rop:ROP_pROB01-03620"/>
<accession>C1BDB7</accession>
<evidence type="ECO:0000313" key="2">
    <source>
        <dbReference type="EMBL" id="BAH55861.1"/>
    </source>
</evidence>
<protein>
    <submittedName>
        <fullName evidence="2">Uncharacterized protein</fullName>
    </submittedName>
</protein>
<reference evidence="2 3" key="1">
    <citation type="submission" date="2009-03" db="EMBL/GenBank/DDBJ databases">
        <title>Comparison of the complete genome sequences of Rhodococcus erythropolis PR4 and Rhodococcus opacus B4.</title>
        <authorList>
            <person name="Takarada H."/>
            <person name="Sekine M."/>
            <person name="Hosoyama A."/>
            <person name="Yamada R."/>
            <person name="Fujisawa T."/>
            <person name="Omata S."/>
            <person name="Shimizu A."/>
            <person name="Tsukatani N."/>
            <person name="Tanikawa S."/>
            <person name="Fujita N."/>
            <person name="Harayama S."/>
        </authorList>
    </citation>
    <scope>NUCLEOTIDE SEQUENCE [LARGE SCALE GENOMIC DNA]</scope>
    <source>
        <strain evidence="2 3">B4</strain>
        <plasmid evidence="2 3">pROB01</plasmid>
    </source>
</reference>
<keyword evidence="1" id="KW-0472">Membrane</keyword>
<dbReference type="EMBL" id="AP011116">
    <property type="protein sequence ID" value="BAH55861.1"/>
    <property type="molecule type" value="Genomic_DNA"/>
</dbReference>
<feature type="transmembrane region" description="Helical" evidence="1">
    <location>
        <begin position="6"/>
        <end position="27"/>
    </location>
</feature>
<name>C1BDB7_RHOOB</name>
<keyword evidence="2" id="KW-0614">Plasmid</keyword>
<gene>
    <name evidence="2" type="ordered locus">ROP_pROB01-03620</name>
</gene>
<sequence>MVDVWQGYVFSVSIRYFLMLTSTFLPCSARSNLVRKPPESWEAFRTRRRVVPHRFPTRRGGLRVVDIGRSVNPGSNHGRDAHVANRTGVHV</sequence>
<organism evidence="2 3">
    <name type="scientific">Rhodococcus opacus (strain B4)</name>
    <dbReference type="NCBI Taxonomy" id="632772"/>
    <lineage>
        <taxon>Bacteria</taxon>
        <taxon>Bacillati</taxon>
        <taxon>Actinomycetota</taxon>
        <taxon>Actinomycetes</taxon>
        <taxon>Mycobacteriales</taxon>
        <taxon>Nocardiaceae</taxon>
        <taxon>Rhodococcus</taxon>
    </lineage>
</organism>
<proteinExistence type="predicted"/>
<keyword evidence="1" id="KW-1133">Transmembrane helix</keyword>
<evidence type="ECO:0000256" key="1">
    <source>
        <dbReference type="SAM" id="Phobius"/>
    </source>
</evidence>
<geneLocation type="plasmid" evidence="2 3">
    <name>pROB01</name>
</geneLocation>
<keyword evidence="1" id="KW-0812">Transmembrane</keyword>
<evidence type="ECO:0000313" key="3">
    <source>
        <dbReference type="Proteomes" id="UP000002212"/>
    </source>
</evidence>
<dbReference type="HOGENOM" id="CLU_2424946_0_0_11"/>